<keyword evidence="1" id="KW-0472">Membrane</keyword>
<dbReference type="EMBL" id="FZNP01000002">
    <property type="protein sequence ID" value="SNR36095.1"/>
    <property type="molecule type" value="Genomic_DNA"/>
</dbReference>
<dbReference type="Proteomes" id="UP000198420">
    <property type="component" value="Unassembled WGS sequence"/>
</dbReference>
<dbReference type="RefSeq" id="WP_089310463.1">
    <property type="nucleotide sequence ID" value="NZ_FZNP01000002.1"/>
</dbReference>
<keyword evidence="1" id="KW-1133">Transmembrane helix</keyword>
<evidence type="ECO:0000313" key="3">
    <source>
        <dbReference type="Proteomes" id="UP000198420"/>
    </source>
</evidence>
<dbReference type="OrthoDB" id="3479292at2"/>
<evidence type="ECO:0000313" key="2">
    <source>
        <dbReference type="EMBL" id="SNR36095.1"/>
    </source>
</evidence>
<reference evidence="3" key="1">
    <citation type="submission" date="2017-06" db="EMBL/GenBank/DDBJ databases">
        <authorList>
            <person name="Varghese N."/>
            <person name="Submissions S."/>
        </authorList>
    </citation>
    <scope>NUCLEOTIDE SEQUENCE [LARGE SCALE GENOMIC DNA]</scope>
    <source>
        <strain evidence="3">DSM 44485</strain>
    </source>
</reference>
<name>A0A238VP15_9ACTN</name>
<gene>
    <name evidence="2" type="ORF">SAMN06265355_102157</name>
</gene>
<evidence type="ECO:0000256" key="1">
    <source>
        <dbReference type="SAM" id="Phobius"/>
    </source>
</evidence>
<feature type="transmembrane region" description="Helical" evidence="1">
    <location>
        <begin position="20"/>
        <end position="41"/>
    </location>
</feature>
<dbReference type="AlphaFoldDB" id="A0A238VP15"/>
<organism evidence="2 3">
    <name type="scientific">Actinomadura mexicana</name>
    <dbReference type="NCBI Taxonomy" id="134959"/>
    <lineage>
        <taxon>Bacteria</taxon>
        <taxon>Bacillati</taxon>
        <taxon>Actinomycetota</taxon>
        <taxon>Actinomycetes</taxon>
        <taxon>Streptosporangiales</taxon>
        <taxon>Thermomonosporaceae</taxon>
        <taxon>Actinomadura</taxon>
    </lineage>
</organism>
<accession>A0A238VP15</accession>
<sequence length="96" mass="10339">MVIPQRERITFLVLLADVLAPWAGVVTAFAVIGGFAVLNVIPVEPARRALAIGCRYSRHGAWWLYYVHGGELIGPANDLAGAARQIRNQMEVAAAA</sequence>
<keyword evidence="3" id="KW-1185">Reference proteome</keyword>
<proteinExistence type="predicted"/>
<protein>
    <submittedName>
        <fullName evidence="2">Uncharacterized protein</fullName>
    </submittedName>
</protein>
<keyword evidence="1" id="KW-0812">Transmembrane</keyword>